<feature type="compositionally biased region" description="Polar residues" evidence="1">
    <location>
        <begin position="224"/>
        <end position="244"/>
    </location>
</feature>
<reference evidence="2" key="1">
    <citation type="journal article" date="2023" name="PhytoFront">
        <title>Draft Genome Resources of Seven Strains of Tilletia horrida, Causal Agent of Kernel Smut of Rice.</title>
        <authorList>
            <person name="Khanal S."/>
            <person name="Antony Babu S."/>
            <person name="Zhou X.G."/>
        </authorList>
    </citation>
    <scope>NUCLEOTIDE SEQUENCE</scope>
    <source>
        <strain evidence="2">TX6</strain>
    </source>
</reference>
<evidence type="ECO:0000313" key="2">
    <source>
        <dbReference type="EMBL" id="KAK0557196.1"/>
    </source>
</evidence>
<feature type="compositionally biased region" description="Acidic residues" evidence="1">
    <location>
        <begin position="256"/>
        <end position="265"/>
    </location>
</feature>
<feature type="compositionally biased region" description="Basic and acidic residues" evidence="1">
    <location>
        <begin position="111"/>
        <end position="120"/>
    </location>
</feature>
<dbReference type="AlphaFoldDB" id="A0AAN6GU53"/>
<dbReference type="EMBL" id="JAPDMZ010000007">
    <property type="protein sequence ID" value="KAK0557196.1"/>
    <property type="molecule type" value="Genomic_DNA"/>
</dbReference>
<evidence type="ECO:0000313" key="3">
    <source>
        <dbReference type="Proteomes" id="UP001176517"/>
    </source>
</evidence>
<protein>
    <submittedName>
        <fullName evidence="2">Uncharacterized protein</fullName>
    </submittedName>
</protein>
<comment type="caution">
    <text evidence="2">The sequence shown here is derived from an EMBL/GenBank/DDBJ whole genome shotgun (WGS) entry which is preliminary data.</text>
</comment>
<feature type="compositionally biased region" description="Basic and acidic residues" evidence="1">
    <location>
        <begin position="356"/>
        <end position="368"/>
    </location>
</feature>
<feature type="compositionally biased region" description="Acidic residues" evidence="1">
    <location>
        <begin position="202"/>
        <end position="212"/>
    </location>
</feature>
<organism evidence="2 3">
    <name type="scientific">Tilletia horrida</name>
    <dbReference type="NCBI Taxonomy" id="155126"/>
    <lineage>
        <taxon>Eukaryota</taxon>
        <taxon>Fungi</taxon>
        <taxon>Dikarya</taxon>
        <taxon>Basidiomycota</taxon>
        <taxon>Ustilaginomycotina</taxon>
        <taxon>Exobasidiomycetes</taxon>
        <taxon>Tilletiales</taxon>
        <taxon>Tilletiaceae</taxon>
        <taxon>Tilletia</taxon>
    </lineage>
</organism>
<feature type="compositionally biased region" description="Basic and acidic residues" evidence="1">
    <location>
        <begin position="245"/>
        <end position="255"/>
    </location>
</feature>
<proteinExistence type="predicted"/>
<sequence length="558" mass="60925">MSTPYHPGREADGPRGREQLAAPSSSTRPLPRRLPFSSELPVTSPVQPPRYNHDGSDNPDWLNYQSTLRLKSKWESIYERYKDAHLVEQDEIEMTYEGRKGNQAASRSKKRDSQGRESRARGGRAGPRRLGGRKIGGDVSSEEDKGDHSDASTPSSSASSSSLTTGGGIKVVKDCGILRNLAGKLRFGSFIKDEELDALDADEFFEEDDDLAPNDGSGPASDDLPSSSLTGTTLASDLCRQQNRSPDKDEEHLSEIEVDSDEDEIGGWGETGFLRAQYPDPATSSSSNRHDSMVAPAPALGSDSQRLTRNDPDADGRGSVLDPDLEEFLLAEQRRRRLCASEDESEDQEEFRAFEDALRPNAITRDESATPGPSSFAAEIEVPSSDEDDLNLLASPRKRAKRQRTQTSDAQAGNVLLATEQTALLSLNAPAHLDLIHAPQVRSFSAKTETPTPAPNSSASFLASFEEAARAKRAAIDSILTRWTTEQETFLARLEEEAQYRFDLGIDRAMGGRGASRASFEAGYGGSTAMFELPDPWDSLPLSYRSMPGLEQMLLAHS</sequence>
<accession>A0AAN6GU53</accession>
<gene>
    <name evidence="2" type="ORF">OC846_000646</name>
</gene>
<keyword evidence="3" id="KW-1185">Reference proteome</keyword>
<feature type="region of interest" description="Disordered" evidence="1">
    <location>
        <begin position="356"/>
        <end position="389"/>
    </location>
</feature>
<feature type="compositionally biased region" description="Low complexity" evidence="1">
    <location>
        <begin position="151"/>
        <end position="162"/>
    </location>
</feature>
<feature type="compositionally biased region" description="Basic and acidic residues" evidence="1">
    <location>
        <begin position="306"/>
        <end position="316"/>
    </location>
</feature>
<name>A0AAN6GU53_9BASI</name>
<dbReference type="Proteomes" id="UP001176517">
    <property type="component" value="Unassembled WGS sequence"/>
</dbReference>
<feature type="region of interest" description="Disordered" evidence="1">
    <location>
        <begin position="202"/>
        <end position="325"/>
    </location>
</feature>
<evidence type="ECO:0000256" key="1">
    <source>
        <dbReference type="SAM" id="MobiDB-lite"/>
    </source>
</evidence>
<feature type="region of interest" description="Disordered" evidence="1">
    <location>
        <begin position="87"/>
        <end position="168"/>
    </location>
</feature>
<feature type="compositionally biased region" description="Basic and acidic residues" evidence="1">
    <location>
        <begin position="7"/>
        <end position="18"/>
    </location>
</feature>
<feature type="region of interest" description="Disordered" evidence="1">
    <location>
        <begin position="1"/>
        <end position="62"/>
    </location>
</feature>